<dbReference type="InterPro" id="IPR012000">
    <property type="entry name" value="Thiamin_PyroP_enz_cen_dom"/>
</dbReference>
<name>A0A6J5E952_9BURK</name>
<dbReference type="InterPro" id="IPR011766">
    <property type="entry name" value="TPP_enzyme_TPP-bd"/>
</dbReference>
<dbReference type="AlphaFoldDB" id="A0A6J5E952"/>
<dbReference type="Proteomes" id="UP000494363">
    <property type="component" value="Unassembled WGS sequence"/>
</dbReference>
<dbReference type="GO" id="GO:0003984">
    <property type="term" value="F:acetolactate synthase activity"/>
    <property type="evidence" value="ECO:0007669"/>
    <property type="project" value="UniProtKB-EC"/>
</dbReference>
<feature type="domain" description="Thiamine pyrophosphate enzyme central" evidence="5">
    <location>
        <begin position="138"/>
        <end position="267"/>
    </location>
</feature>
<dbReference type="GO" id="GO:0005948">
    <property type="term" value="C:acetolactate synthase complex"/>
    <property type="evidence" value="ECO:0007669"/>
    <property type="project" value="TreeGrafter"/>
</dbReference>
<evidence type="ECO:0000313" key="9">
    <source>
        <dbReference type="Proteomes" id="UP000494363"/>
    </source>
</evidence>
<dbReference type="InterPro" id="IPR012001">
    <property type="entry name" value="Thiamin_PyroP_enz_TPP-bd_dom"/>
</dbReference>
<dbReference type="PANTHER" id="PTHR18968">
    <property type="entry name" value="THIAMINE PYROPHOSPHATE ENZYMES"/>
    <property type="match status" value="1"/>
</dbReference>
<dbReference type="GO" id="GO:0030976">
    <property type="term" value="F:thiamine pyrophosphate binding"/>
    <property type="evidence" value="ECO:0007669"/>
    <property type="project" value="InterPro"/>
</dbReference>
<dbReference type="SUPFAM" id="SSF52518">
    <property type="entry name" value="Thiamin diphosphate-binding fold (THDP-binding)"/>
    <property type="match status" value="2"/>
</dbReference>
<evidence type="ECO:0000256" key="2">
    <source>
        <dbReference type="ARBA" id="ARBA00007812"/>
    </source>
</evidence>
<dbReference type="Pfam" id="PF02775">
    <property type="entry name" value="TPP_enzyme_C"/>
    <property type="match status" value="1"/>
</dbReference>
<dbReference type="GO" id="GO:0000287">
    <property type="term" value="F:magnesium ion binding"/>
    <property type="evidence" value="ECO:0007669"/>
    <property type="project" value="InterPro"/>
</dbReference>
<dbReference type="GO" id="GO:0009099">
    <property type="term" value="P:L-valine biosynthetic process"/>
    <property type="evidence" value="ECO:0007669"/>
    <property type="project" value="TreeGrafter"/>
</dbReference>
<dbReference type="CDD" id="cd07035">
    <property type="entry name" value="TPP_PYR_POX_like"/>
    <property type="match status" value="1"/>
</dbReference>
<reference evidence="8 9" key="1">
    <citation type="submission" date="2020-04" db="EMBL/GenBank/DDBJ databases">
        <authorList>
            <person name="De Canck E."/>
        </authorList>
    </citation>
    <scope>NUCLEOTIDE SEQUENCE [LARGE SCALE GENOMIC DNA]</scope>
    <source>
        <strain evidence="8 9">LMG 29542</strain>
    </source>
</reference>
<dbReference type="EC" id="2.2.1.6" evidence="8"/>
<comment type="similarity">
    <text evidence="2 4">Belongs to the TPP enzyme family.</text>
</comment>
<dbReference type="GO" id="GO:0050660">
    <property type="term" value="F:flavin adenine dinucleotide binding"/>
    <property type="evidence" value="ECO:0007669"/>
    <property type="project" value="TreeGrafter"/>
</dbReference>
<keyword evidence="3 4" id="KW-0786">Thiamine pyrophosphate</keyword>
<dbReference type="GO" id="GO:0009097">
    <property type="term" value="P:isoleucine biosynthetic process"/>
    <property type="evidence" value="ECO:0007669"/>
    <property type="project" value="TreeGrafter"/>
</dbReference>
<dbReference type="PANTHER" id="PTHR18968:SF13">
    <property type="entry name" value="ACETOLACTATE SYNTHASE CATALYTIC SUBUNIT, MITOCHONDRIAL"/>
    <property type="match status" value="1"/>
</dbReference>
<dbReference type="CDD" id="cd00568">
    <property type="entry name" value="TPP_enzymes"/>
    <property type="match status" value="1"/>
</dbReference>
<feature type="domain" description="Thiamine pyrophosphate enzyme TPP-binding" evidence="6">
    <location>
        <begin position="334"/>
        <end position="482"/>
    </location>
</feature>
<dbReference type="Pfam" id="PF00205">
    <property type="entry name" value="TPP_enzyme_M"/>
    <property type="match status" value="1"/>
</dbReference>
<dbReference type="InterPro" id="IPR045229">
    <property type="entry name" value="TPP_enz"/>
</dbReference>
<dbReference type="Gene3D" id="3.40.50.970">
    <property type="match status" value="2"/>
</dbReference>
<keyword evidence="8" id="KW-0808">Transferase</keyword>
<evidence type="ECO:0000259" key="6">
    <source>
        <dbReference type="Pfam" id="PF02775"/>
    </source>
</evidence>
<protein>
    <submittedName>
        <fullName evidence="8">Acetolactate synthase isozyme 3 large subunit</fullName>
        <ecNumber evidence="8">2.2.1.6</ecNumber>
    </submittedName>
</protein>
<evidence type="ECO:0000256" key="1">
    <source>
        <dbReference type="ARBA" id="ARBA00001964"/>
    </source>
</evidence>
<evidence type="ECO:0000313" key="8">
    <source>
        <dbReference type="EMBL" id="CAB3761851.1"/>
    </source>
</evidence>
<accession>A0A6J5E952</accession>
<evidence type="ECO:0000259" key="5">
    <source>
        <dbReference type="Pfam" id="PF00205"/>
    </source>
</evidence>
<evidence type="ECO:0000256" key="3">
    <source>
        <dbReference type="ARBA" id="ARBA00023052"/>
    </source>
</evidence>
<dbReference type="InterPro" id="IPR029061">
    <property type="entry name" value="THDP-binding"/>
</dbReference>
<organism evidence="8 9">
    <name type="scientific">Paraburkholderia humisilvae</name>
    <dbReference type="NCBI Taxonomy" id="627669"/>
    <lineage>
        <taxon>Bacteria</taxon>
        <taxon>Pseudomonadati</taxon>
        <taxon>Pseudomonadota</taxon>
        <taxon>Betaproteobacteria</taxon>
        <taxon>Burkholderiales</taxon>
        <taxon>Burkholderiaceae</taxon>
        <taxon>Paraburkholderia</taxon>
    </lineage>
</organism>
<evidence type="ECO:0000256" key="4">
    <source>
        <dbReference type="RuleBase" id="RU362132"/>
    </source>
</evidence>
<dbReference type="Pfam" id="PF02776">
    <property type="entry name" value="TPP_enzyme_N"/>
    <property type="match status" value="1"/>
</dbReference>
<keyword evidence="9" id="KW-1185">Reference proteome</keyword>
<sequence>MYATTSGPGFTNTLTALATAYTDRSAVLALSGEVGRDWMGRGAFQDSSPAGMRATAMATPVTALQLELGAPSLTYRHLDRLLHSMLGHASRGPVHLSIPADVQRAETAGHWSALHERLYQPRFVDAHRCGAFWDHMDSGPKVAILAGTGCAQSNAAEELKRFAERFDVPVATTLSAKGVFPEDHPLSLGVLGWCGNRPALDALTSGELDVLFVLGSRLNMLDTLIWSDGFRPRHALIVNDINPSGVFRDYHVNLSILGDARTCLEMLHDASPEVAMRLRASGAARRDWVARLKTAGASNDAAVRPESNSGHIHPADAVLALRRVMPRSTRLFIDSGAHAFFAGHHWTAYEPGRFFTSIKYMGAMGWAIPAAMGAQLVHPNDPCVVVTGDGCMLMHGVEIQTAARYRVPLICVVFNNSAFGNPKLRADRVSPAMGELHALPTHDWAGFANAIGAMGITVDDPSNLANAFEQALEARTTVVIDVRTGNFPTPTERFDAQAVA</sequence>
<dbReference type="Gene3D" id="3.40.50.1220">
    <property type="entry name" value="TPP-binding domain"/>
    <property type="match status" value="1"/>
</dbReference>
<dbReference type="EMBL" id="CADIKH010000019">
    <property type="protein sequence ID" value="CAB3761851.1"/>
    <property type="molecule type" value="Genomic_DNA"/>
</dbReference>
<dbReference type="PROSITE" id="PS00187">
    <property type="entry name" value="TPP_ENZYMES"/>
    <property type="match status" value="1"/>
</dbReference>
<dbReference type="InterPro" id="IPR000399">
    <property type="entry name" value="TPP-bd_CS"/>
</dbReference>
<dbReference type="InterPro" id="IPR029035">
    <property type="entry name" value="DHS-like_NAD/FAD-binding_dom"/>
</dbReference>
<gene>
    <name evidence="8" type="primary">ilvI_1</name>
    <name evidence="8" type="ORF">LMG29542_04169</name>
</gene>
<dbReference type="SUPFAM" id="SSF52467">
    <property type="entry name" value="DHS-like NAD/FAD-binding domain"/>
    <property type="match status" value="1"/>
</dbReference>
<proteinExistence type="inferred from homology"/>
<feature type="domain" description="Thiamine pyrophosphate enzyme N-terminal TPP-binding" evidence="7">
    <location>
        <begin position="3"/>
        <end position="46"/>
    </location>
</feature>
<comment type="cofactor">
    <cofactor evidence="1">
        <name>thiamine diphosphate</name>
        <dbReference type="ChEBI" id="CHEBI:58937"/>
    </cofactor>
</comment>
<evidence type="ECO:0000259" key="7">
    <source>
        <dbReference type="Pfam" id="PF02776"/>
    </source>
</evidence>